<dbReference type="Proteomes" id="UP000199068">
    <property type="component" value="Unassembled WGS sequence"/>
</dbReference>
<dbReference type="SUPFAM" id="SSF46785">
    <property type="entry name" value="Winged helix' DNA-binding domain"/>
    <property type="match status" value="1"/>
</dbReference>
<evidence type="ECO:0000313" key="6">
    <source>
        <dbReference type="EMBL" id="SDL32924.1"/>
    </source>
</evidence>
<dbReference type="Gene3D" id="3.40.190.290">
    <property type="match status" value="1"/>
</dbReference>
<dbReference type="EMBL" id="FNGW01000001">
    <property type="protein sequence ID" value="SDL32924.1"/>
    <property type="molecule type" value="Genomic_DNA"/>
</dbReference>
<accession>A0A1G9J728</accession>
<reference evidence="6 7" key="1">
    <citation type="submission" date="2016-10" db="EMBL/GenBank/DDBJ databases">
        <authorList>
            <person name="de Groot N.N."/>
        </authorList>
    </citation>
    <scope>NUCLEOTIDE SEQUENCE [LARGE SCALE GENOMIC DNA]</scope>
    <source>
        <strain evidence="6 7">DSM 797</strain>
    </source>
</reference>
<evidence type="ECO:0000256" key="1">
    <source>
        <dbReference type="ARBA" id="ARBA00009437"/>
    </source>
</evidence>
<protein>
    <submittedName>
        <fullName evidence="6">DNA-binding transcriptional regulator, LysR family</fullName>
    </submittedName>
</protein>
<feature type="domain" description="HTH lysR-type" evidence="5">
    <location>
        <begin position="1"/>
        <end position="58"/>
    </location>
</feature>
<evidence type="ECO:0000256" key="2">
    <source>
        <dbReference type="ARBA" id="ARBA00023015"/>
    </source>
</evidence>
<sequence length="293" mass="33859">MDIKTLKYFLQICKDGSFSKASKNLYISQQGLSKAIGNLEKELNVPLFNRNSSGNELTKYGQYLQNKAISIVYQFDILDKGIKSMINENKVHLKIGVSFGVLNALSLDIINEFKILYPDIVLNIKEYTDFKCEEAVLNNKVDLGFAISHFDESLFNSRFVKSENLYAIVNKNHHLCNLKEMKFEDLKDEKIIINSNKSKLRHNFLIKCLENKFDPNIYIESDEMILIHDLSKRDEGIGISIDFAHTPTCKIRYIPFKDSTFTWDINMITKKNKIIASNLQAFIDYILEKTKTI</sequence>
<dbReference type="SUPFAM" id="SSF53850">
    <property type="entry name" value="Periplasmic binding protein-like II"/>
    <property type="match status" value="1"/>
</dbReference>
<dbReference type="Pfam" id="PF03466">
    <property type="entry name" value="LysR_substrate"/>
    <property type="match status" value="1"/>
</dbReference>
<dbReference type="PROSITE" id="PS50931">
    <property type="entry name" value="HTH_LYSR"/>
    <property type="match status" value="1"/>
</dbReference>
<dbReference type="InterPro" id="IPR036388">
    <property type="entry name" value="WH-like_DNA-bd_sf"/>
</dbReference>
<evidence type="ECO:0000256" key="4">
    <source>
        <dbReference type="ARBA" id="ARBA00023163"/>
    </source>
</evidence>
<dbReference type="AlphaFoldDB" id="A0A1G9J728"/>
<dbReference type="PANTHER" id="PTHR30419:SF8">
    <property type="entry name" value="NITROGEN ASSIMILATION TRANSCRIPTIONAL ACTIVATOR-RELATED"/>
    <property type="match status" value="1"/>
</dbReference>
<dbReference type="InterPro" id="IPR005119">
    <property type="entry name" value="LysR_subst-bd"/>
</dbReference>
<keyword evidence="3 6" id="KW-0238">DNA-binding</keyword>
<proteinExistence type="inferred from homology"/>
<evidence type="ECO:0000259" key="5">
    <source>
        <dbReference type="PROSITE" id="PS50931"/>
    </source>
</evidence>
<dbReference type="GO" id="GO:0003677">
    <property type="term" value="F:DNA binding"/>
    <property type="evidence" value="ECO:0007669"/>
    <property type="project" value="UniProtKB-KW"/>
</dbReference>
<evidence type="ECO:0000313" key="7">
    <source>
        <dbReference type="Proteomes" id="UP000199068"/>
    </source>
</evidence>
<evidence type="ECO:0000256" key="3">
    <source>
        <dbReference type="ARBA" id="ARBA00023125"/>
    </source>
</evidence>
<keyword evidence="7" id="KW-1185">Reference proteome</keyword>
<dbReference type="PANTHER" id="PTHR30419">
    <property type="entry name" value="HTH-TYPE TRANSCRIPTIONAL REGULATOR YBHD"/>
    <property type="match status" value="1"/>
</dbReference>
<dbReference type="GO" id="GO:0005829">
    <property type="term" value="C:cytosol"/>
    <property type="evidence" value="ECO:0007669"/>
    <property type="project" value="TreeGrafter"/>
</dbReference>
<dbReference type="Pfam" id="PF00126">
    <property type="entry name" value="HTH_1"/>
    <property type="match status" value="1"/>
</dbReference>
<dbReference type="STRING" id="1121325.SAMN04515677_101521"/>
<gene>
    <name evidence="6" type="ORF">SAMN04515677_101521</name>
</gene>
<organism evidence="6 7">
    <name type="scientific">Romboutsia lituseburensis DSM 797</name>
    <dbReference type="NCBI Taxonomy" id="1121325"/>
    <lineage>
        <taxon>Bacteria</taxon>
        <taxon>Bacillati</taxon>
        <taxon>Bacillota</taxon>
        <taxon>Clostridia</taxon>
        <taxon>Peptostreptococcales</taxon>
        <taxon>Peptostreptococcaceae</taxon>
        <taxon>Romboutsia</taxon>
    </lineage>
</organism>
<dbReference type="PRINTS" id="PR00039">
    <property type="entry name" value="HTHLYSR"/>
</dbReference>
<dbReference type="GO" id="GO:0003700">
    <property type="term" value="F:DNA-binding transcription factor activity"/>
    <property type="evidence" value="ECO:0007669"/>
    <property type="project" value="InterPro"/>
</dbReference>
<keyword evidence="4" id="KW-0804">Transcription</keyword>
<dbReference type="Gene3D" id="1.10.10.10">
    <property type="entry name" value="Winged helix-like DNA-binding domain superfamily/Winged helix DNA-binding domain"/>
    <property type="match status" value="1"/>
</dbReference>
<name>A0A1G9J728_9FIRM</name>
<dbReference type="InterPro" id="IPR036390">
    <property type="entry name" value="WH_DNA-bd_sf"/>
</dbReference>
<dbReference type="InterPro" id="IPR000847">
    <property type="entry name" value="LysR_HTH_N"/>
</dbReference>
<dbReference type="CDD" id="cd05466">
    <property type="entry name" value="PBP2_LTTR_substrate"/>
    <property type="match status" value="1"/>
</dbReference>
<keyword evidence="2" id="KW-0805">Transcription regulation</keyword>
<dbReference type="InterPro" id="IPR050950">
    <property type="entry name" value="HTH-type_LysR_regulators"/>
</dbReference>
<dbReference type="RefSeq" id="WP_092722548.1">
    <property type="nucleotide sequence ID" value="NZ_FNGW01000001.1"/>
</dbReference>
<comment type="similarity">
    <text evidence="1">Belongs to the LysR transcriptional regulatory family.</text>
</comment>